<dbReference type="EMBL" id="JENJ01000118">
    <property type="protein sequence ID" value="KGM92773.1"/>
    <property type="molecule type" value="Genomic_DNA"/>
</dbReference>
<organism evidence="1 2">
    <name type="scientific">Clostridium novyi A str. 4552</name>
    <dbReference type="NCBI Taxonomy" id="1444289"/>
    <lineage>
        <taxon>Bacteria</taxon>
        <taxon>Bacillati</taxon>
        <taxon>Bacillota</taxon>
        <taxon>Clostridia</taxon>
        <taxon>Eubacteriales</taxon>
        <taxon>Clostridiaceae</taxon>
        <taxon>Clostridium</taxon>
    </lineage>
</organism>
<dbReference type="Proteomes" id="UP000030012">
    <property type="component" value="Unassembled WGS sequence"/>
</dbReference>
<dbReference type="RefSeq" id="WP_039256380.1">
    <property type="nucleotide sequence ID" value="NZ_JENJ01000118.1"/>
</dbReference>
<dbReference type="SUPFAM" id="SSF53649">
    <property type="entry name" value="Alkaline phosphatase-like"/>
    <property type="match status" value="1"/>
</dbReference>
<dbReference type="PANTHER" id="PTHR10151">
    <property type="entry name" value="ECTONUCLEOTIDE PYROPHOSPHATASE/PHOSPHODIESTERASE"/>
    <property type="match status" value="1"/>
</dbReference>
<evidence type="ECO:0000313" key="2">
    <source>
        <dbReference type="Proteomes" id="UP000030012"/>
    </source>
</evidence>
<dbReference type="GO" id="GO:0016787">
    <property type="term" value="F:hydrolase activity"/>
    <property type="evidence" value="ECO:0007669"/>
    <property type="project" value="UniProtKB-ARBA"/>
</dbReference>
<proteinExistence type="predicted"/>
<dbReference type="PANTHER" id="PTHR10151:SF120">
    <property type="entry name" value="BIS(5'-ADENOSYL)-TRIPHOSPHATASE"/>
    <property type="match status" value="1"/>
</dbReference>
<dbReference type="Gene3D" id="3.40.720.10">
    <property type="entry name" value="Alkaline Phosphatase, subunit A"/>
    <property type="match status" value="1"/>
</dbReference>
<dbReference type="InterPro" id="IPR002591">
    <property type="entry name" value="Phosphodiest/P_Trfase"/>
</dbReference>
<evidence type="ECO:0008006" key="3">
    <source>
        <dbReference type="Google" id="ProtNLM"/>
    </source>
</evidence>
<dbReference type="Pfam" id="PF01663">
    <property type="entry name" value="Phosphodiest"/>
    <property type="match status" value="1"/>
</dbReference>
<accession>A0A0A0HWP1</accession>
<evidence type="ECO:0000313" key="1">
    <source>
        <dbReference type="EMBL" id="KGM92773.1"/>
    </source>
</evidence>
<reference evidence="1 2" key="1">
    <citation type="submission" date="2014-01" db="EMBL/GenBank/DDBJ databases">
        <title>Plasmidome dynamics in the species complex Clostridium novyi sensu lato converts strains of independent lineages into distinctly different pathogens.</title>
        <authorList>
            <person name="Skarin H."/>
            <person name="Segerman B."/>
        </authorList>
    </citation>
    <scope>NUCLEOTIDE SEQUENCE [LARGE SCALE GENOMIC DNA]</scope>
    <source>
        <strain evidence="1 2">4552</strain>
    </source>
</reference>
<dbReference type="OrthoDB" id="9779418at2"/>
<name>A0A0A0HWP1_CLONO</name>
<comment type="caution">
    <text evidence="1">The sequence shown here is derived from an EMBL/GenBank/DDBJ whole genome shotgun (WGS) entry which is preliminary data.</text>
</comment>
<gene>
    <name evidence="1" type="ORF">Z968_13160</name>
</gene>
<protein>
    <recommendedName>
        <fullName evidence="3">Nucleotide pyrophosphatase</fullName>
    </recommendedName>
</protein>
<dbReference type="AlphaFoldDB" id="A0A0A0HWP1"/>
<dbReference type="InterPro" id="IPR017850">
    <property type="entry name" value="Alkaline_phosphatase_core_sf"/>
</dbReference>
<sequence>MKLMIFAIDALPPDILFKNINMFPNIKKLKECGAYCEYDTYTYGYGSRDNWVSLYTGLTPKQHGIINNKYKNENRYPNTNDYKDKEPFWNILNKHGLTVGMWKGLSTTPPQEIKGYMISGEINYESDPELQDPYTSIKPVVHEKDKNILNIIDECMIEQQPVPKSAEDFGYSWNELKNKKSTLNKILKNDYFKEATEYLKENLDYYEKNIIKLQKSNPVDVCFFYTQLIDYIGHFQSHDLEKKEIIKAIKIIDNFIGILIENINPDNVIVISDHGIKGWNESFGNSDEEIQMEMFGLRDKAIWLENGAIVVEARNKGFLSACHDIKGTFIASGKEIKKCKIPDMRTVDFYTTLLEMFDIEIPSKRHGYVLDIFSNKNIKNQSRIFSNNLINNRKSVAIIQNIDIPDFNKVINEFFLNNRFCEITIIGEEKYKETFLCNTRVDSFIKIKEKSISKSILDCYDAVILPYKNILTNKVEFYQID</sequence>